<evidence type="ECO:0000256" key="12">
    <source>
        <dbReference type="ARBA" id="ARBA00023170"/>
    </source>
</evidence>
<keyword evidence="13 14" id="KW-0998">Cell outer membrane</keyword>
<comment type="similarity">
    <text evidence="2 14 15">Belongs to the TonB-dependent receptor family.</text>
</comment>
<proteinExistence type="inferred from homology"/>
<evidence type="ECO:0000256" key="2">
    <source>
        <dbReference type="ARBA" id="ARBA00009810"/>
    </source>
</evidence>
<evidence type="ECO:0000256" key="9">
    <source>
        <dbReference type="ARBA" id="ARBA00023065"/>
    </source>
</evidence>
<evidence type="ECO:0000256" key="15">
    <source>
        <dbReference type="RuleBase" id="RU003357"/>
    </source>
</evidence>
<keyword evidence="10 15" id="KW-0798">TonB box</keyword>
<evidence type="ECO:0000256" key="3">
    <source>
        <dbReference type="ARBA" id="ARBA00022448"/>
    </source>
</evidence>
<dbReference type="NCBIfam" id="TIGR01783">
    <property type="entry name" value="TonB-siderophor"/>
    <property type="match status" value="1"/>
</dbReference>
<dbReference type="InterPro" id="IPR039426">
    <property type="entry name" value="TonB-dep_rcpt-like"/>
</dbReference>
<feature type="chain" id="PRO_5047145327" evidence="16">
    <location>
        <begin position="27"/>
        <end position="699"/>
    </location>
</feature>
<dbReference type="Gene3D" id="2.40.170.20">
    <property type="entry name" value="TonB-dependent receptor, beta-barrel domain"/>
    <property type="match status" value="1"/>
</dbReference>
<evidence type="ECO:0000256" key="1">
    <source>
        <dbReference type="ARBA" id="ARBA00004571"/>
    </source>
</evidence>
<dbReference type="Proteomes" id="UP001595456">
    <property type="component" value="Unassembled WGS sequence"/>
</dbReference>
<dbReference type="Pfam" id="PF07715">
    <property type="entry name" value="Plug"/>
    <property type="match status" value="1"/>
</dbReference>
<dbReference type="RefSeq" id="WP_336927273.1">
    <property type="nucleotide sequence ID" value="NZ_JBANRO010000012.1"/>
</dbReference>
<dbReference type="InterPro" id="IPR010105">
    <property type="entry name" value="TonB_sidphr_rcpt"/>
</dbReference>
<keyword evidence="4 14" id="KW-1134">Transmembrane beta strand</keyword>
<evidence type="ECO:0000313" key="19">
    <source>
        <dbReference type="EMBL" id="MFC3098454.1"/>
    </source>
</evidence>
<keyword evidence="6 14" id="KW-0812">Transmembrane</keyword>
<keyword evidence="11 14" id="KW-0472">Membrane</keyword>
<dbReference type="InterPro" id="IPR036942">
    <property type="entry name" value="Beta-barrel_TonB_sf"/>
</dbReference>
<protein>
    <submittedName>
        <fullName evidence="19">TonB-dependent receptor</fullName>
    </submittedName>
</protein>
<dbReference type="EMBL" id="JBHRST010000019">
    <property type="protein sequence ID" value="MFC3098454.1"/>
    <property type="molecule type" value="Genomic_DNA"/>
</dbReference>
<feature type="domain" description="TonB-dependent receptor plug" evidence="18">
    <location>
        <begin position="63"/>
        <end position="159"/>
    </location>
</feature>
<dbReference type="InterPro" id="IPR012910">
    <property type="entry name" value="Plug_dom"/>
</dbReference>
<keyword evidence="12 19" id="KW-0675">Receptor</keyword>
<evidence type="ECO:0000256" key="4">
    <source>
        <dbReference type="ARBA" id="ARBA00022452"/>
    </source>
</evidence>
<comment type="caution">
    <text evidence="19">The sequence shown here is derived from an EMBL/GenBank/DDBJ whole genome shotgun (WGS) entry which is preliminary data.</text>
</comment>
<keyword evidence="20" id="KW-1185">Reference proteome</keyword>
<comment type="subcellular location">
    <subcellularLocation>
        <location evidence="1 14">Cell outer membrane</location>
        <topology evidence="1 14">Multi-pass membrane protein</topology>
    </subcellularLocation>
</comment>
<keyword evidence="7 16" id="KW-0732">Signal</keyword>
<evidence type="ECO:0000256" key="5">
    <source>
        <dbReference type="ARBA" id="ARBA00022496"/>
    </source>
</evidence>
<feature type="signal peptide" evidence="16">
    <location>
        <begin position="1"/>
        <end position="26"/>
    </location>
</feature>
<evidence type="ECO:0000259" key="18">
    <source>
        <dbReference type="Pfam" id="PF07715"/>
    </source>
</evidence>
<gene>
    <name evidence="19" type="ORF">ACFODU_11710</name>
</gene>
<dbReference type="PANTHER" id="PTHR32552">
    <property type="entry name" value="FERRICHROME IRON RECEPTOR-RELATED"/>
    <property type="match status" value="1"/>
</dbReference>
<reference evidence="20" key="1">
    <citation type="journal article" date="2019" name="Int. J. Syst. Evol. Microbiol.">
        <title>The Global Catalogue of Microorganisms (GCM) 10K type strain sequencing project: providing services to taxonomists for standard genome sequencing and annotation.</title>
        <authorList>
            <consortium name="The Broad Institute Genomics Platform"/>
            <consortium name="The Broad Institute Genome Sequencing Center for Infectious Disease"/>
            <person name="Wu L."/>
            <person name="Ma J."/>
        </authorList>
    </citation>
    <scope>NUCLEOTIDE SEQUENCE [LARGE SCALE GENOMIC DNA]</scope>
    <source>
        <strain evidence="20">KCTC 52607</strain>
    </source>
</reference>
<dbReference type="PROSITE" id="PS52016">
    <property type="entry name" value="TONB_DEPENDENT_REC_3"/>
    <property type="match status" value="1"/>
</dbReference>
<evidence type="ECO:0000256" key="16">
    <source>
        <dbReference type="SAM" id="SignalP"/>
    </source>
</evidence>
<keyword evidence="9" id="KW-0406">Ion transport</keyword>
<evidence type="ECO:0000256" key="7">
    <source>
        <dbReference type="ARBA" id="ARBA00022729"/>
    </source>
</evidence>
<dbReference type="InterPro" id="IPR037066">
    <property type="entry name" value="Plug_dom_sf"/>
</dbReference>
<dbReference type="Pfam" id="PF00593">
    <property type="entry name" value="TonB_dep_Rec_b-barrel"/>
    <property type="match status" value="1"/>
</dbReference>
<organism evidence="19 20">
    <name type="scientific">Alteraurantiacibacter palmitatis</name>
    <dbReference type="NCBI Taxonomy" id="2054628"/>
    <lineage>
        <taxon>Bacteria</taxon>
        <taxon>Pseudomonadati</taxon>
        <taxon>Pseudomonadota</taxon>
        <taxon>Alphaproteobacteria</taxon>
        <taxon>Sphingomonadales</taxon>
        <taxon>Erythrobacteraceae</taxon>
        <taxon>Alteraurantiacibacter</taxon>
    </lineage>
</organism>
<keyword evidence="8" id="KW-0408">Iron</keyword>
<keyword evidence="5" id="KW-0410">Iron transport</keyword>
<evidence type="ECO:0000256" key="8">
    <source>
        <dbReference type="ARBA" id="ARBA00023004"/>
    </source>
</evidence>
<evidence type="ECO:0000256" key="10">
    <source>
        <dbReference type="ARBA" id="ARBA00023077"/>
    </source>
</evidence>
<evidence type="ECO:0000313" key="20">
    <source>
        <dbReference type="Proteomes" id="UP001595456"/>
    </source>
</evidence>
<dbReference type="Gene3D" id="2.170.130.10">
    <property type="entry name" value="TonB-dependent receptor, plug domain"/>
    <property type="match status" value="1"/>
</dbReference>
<name>A0ABV7E6T8_9SPHN</name>
<evidence type="ECO:0000259" key="17">
    <source>
        <dbReference type="Pfam" id="PF00593"/>
    </source>
</evidence>
<sequence>MIRSAIRFRAAILAGSALAVAIPAHAADDTQRDYLGSEIIVTGQRESYVNNDGSTATKTPTPLLNVPQAVTVITADQIEDQGLRNLNDALRFVTGVSLGTGEGHRDQIVLRGQSTTADFFIDGLRDDSQYYRPLYNVERIEVLKGANALIFGRGAGGGAINRVMKTADTMTSFVGADFSLDSFGGFSGAADINQPLTDTVALRVTGTYEELNNHRNFYDGRFFGISPTLTAELGPNTRLTASYTYDDDRRVVDRGIPSENGAPLRGFDKVFFGDTNGYNTSTNQVHIARARIDHAFSEALSFNASVQFADYDKFYGNILPGALGGPANARTVTLSGYESGNTRQNLIGQANLIAEFATGPATHTLLVGAEAMDQDSTAIRNNVSFGGAGNVTLPLATSFTIPAFTIVPNSESESSLNTLSFYVQDQIDFGLVQLVAGLRYDRFDLETLNIRSGFAGERVDEKWSPRLGVIVKPTEAISLYASYATSFLPQSGDQFTVLSAVSETLVPEKFENWEAGVKYAITPELVATAAVFQLDRTNTQSPDPANPGQIILTGATRTKGIELSLAGEVSRDLQLTLGYTLLDGKITRTTSSAPAGRELAQVPGHQVSAWARYQLTRQFGIGAGLIHQSSQYTTLTNAVELPSYARVDAALYYDVSPELTLQLNVENLFDATYYPSSHNDNNIQPGEPFNATLSARIRF</sequence>
<dbReference type="InterPro" id="IPR000531">
    <property type="entry name" value="Beta-barrel_TonB"/>
</dbReference>
<dbReference type="CDD" id="cd01347">
    <property type="entry name" value="ligand_gated_channel"/>
    <property type="match status" value="1"/>
</dbReference>
<evidence type="ECO:0000256" key="11">
    <source>
        <dbReference type="ARBA" id="ARBA00023136"/>
    </source>
</evidence>
<dbReference type="PANTHER" id="PTHR32552:SF68">
    <property type="entry name" value="FERRICHROME OUTER MEMBRANE TRANSPORTER_PHAGE RECEPTOR"/>
    <property type="match status" value="1"/>
</dbReference>
<feature type="domain" description="TonB-dependent receptor-like beta-barrel" evidence="17">
    <location>
        <begin position="232"/>
        <end position="668"/>
    </location>
</feature>
<evidence type="ECO:0000256" key="13">
    <source>
        <dbReference type="ARBA" id="ARBA00023237"/>
    </source>
</evidence>
<evidence type="ECO:0000256" key="6">
    <source>
        <dbReference type="ARBA" id="ARBA00022692"/>
    </source>
</evidence>
<dbReference type="SUPFAM" id="SSF56935">
    <property type="entry name" value="Porins"/>
    <property type="match status" value="1"/>
</dbReference>
<keyword evidence="3 14" id="KW-0813">Transport</keyword>
<evidence type="ECO:0000256" key="14">
    <source>
        <dbReference type="PROSITE-ProRule" id="PRU01360"/>
    </source>
</evidence>
<accession>A0ABV7E6T8</accession>